<dbReference type="InterPro" id="IPR036179">
    <property type="entry name" value="Ig-like_dom_sf"/>
</dbReference>
<accession>C1C4W8</accession>
<keyword evidence="11" id="KW-0675">Receptor</keyword>
<dbReference type="GO" id="GO:0060097">
    <property type="term" value="P:cytoskeletal rearrangement involved in phagocytosis, engulfment"/>
    <property type="evidence" value="ECO:0007669"/>
    <property type="project" value="TreeGrafter"/>
</dbReference>
<evidence type="ECO:0000256" key="8">
    <source>
        <dbReference type="ARBA" id="ARBA00023319"/>
    </source>
</evidence>
<organism evidence="11">
    <name type="scientific">Aquarana catesbeiana</name>
    <name type="common">American bullfrog</name>
    <name type="synonym">Rana catesbeiana</name>
    <dbReference type="NCBI Taxonomy" id="8400"/>
    <lineage>
        <taxon>Eukaryota</taxon>
        <taxon>Metazoa</taxon>
        <taxon>Chordata</taxon>
        <taxon>Craniata</taxon>
        <taxon>Vertebrata</taxon>
        <taxon>Euteleostomi</taxon>
        <taxon>Amphibia</taxon>
        <taxon>Batrachia</taxon>
        <taxon>Anura</taxon>
        <taxon>Neobatrachia</taxon>
        <taxon>Ranoidea</taxon>
        <taxon>Ranidae</taxon>
        <taxon>Aquarana</taxon>
    </lineage>
</organism>
<dbReference type="AlphaFoldDB" id="C1C4W8"/>
<dbReference type="GO" id="GO:0001786">
    <property type="term" value="F:phosphatidylserine binding"/>
    <property type="evidence" value="ECO:0007669"/>
    <property type="project" value="TreeGrafter"/>
</dbReference>
<dbReference type="GO" id="GO:0043277">
    <property type="term" value="P:apoptotic cell clearance"/>
    <property type="evidence" value="ECO:0007669"/>
    <property type="project" value="TreeGrafter"/>
</dbReference>
<dbReference type="EMBL" id="BT081897">
    <property type="protein sequence ID" value="ACO52028.1"/>
    <property type="molecule type" value="mRNA"/>
</dbReference>
<comment type="similarity">
    <text evidence="9">Belongs to the immunoglobulin superfamily. TIM family.</text>
</comment>
<keyword evidence="5" id="KW-0472">Membrane</keyword>
<evidence type="ECO:0000256" key="2">
    <source>
        <dbReference type="ARBA" id="ARBA00022692"/>
    </source>
</evidence>
<dbReference type="FunFam" id="2.60.40.10:FF:000774">
    <property type="entry name" value="Hepatitis A virus cellular receptor 1"/>
    <property type="match status" value="2"/>
</dbReference>
<gene>
    <name evidence="11" type="primary">TIMD1</name>
</gene>
<dbReference type="GO" id="GO:0016020">
    <property type="term" value="C:membrane"/>
    <property type="evidence" value="ECO:0007669"/>
    <property type="project" value="UniProtKB-SubCell"/>
</dbReference>
<dbReference type="InterPro" id="IPR013783">
    <property type="entry name" value="Ig-like_fold"/>
</dbReference>
<protein>
    <submittedName>
        <fullName evidence="11">Hepatitis A virus cellular receptor 1 homolog</fullName>
    </submittedName>
</protein>
<dbReference type="PANTHER" id="PTHR46608:SF3">
    <property type="entry name" value="T-CELL IMMUNOGLOBULIN AND MUCIN DOMAIN-CONTAINING PROTEIN 4"/>
    <property type="match status" value="1"/>
</dbReference>
<evidence type="ECO:0000313" key="11">
    <source>
        <dbReference type="EMBL" id="ACO52028.1"/>
    </source>
</evidence>
<proteinExistence type="evidence at transcript level"/>
<evidence type="ECO:0000256" key="4">
    <source>
        <dbReference type="ARBA" id="ARBA00022989"/>
    </source>
</evidence>
<feature type="domain" description="Ig-like" evidence="10">
    <location>
        <begin position="205"/>
        <end position="293"/>
    </location>
</feature>
<dbReference type="PANTHER" id="PTHR46608">
    <property type="entry name" value="T-CELL IMMUNOGLOBULIN AND MUCIN DOMAIN-CONTAINING PROTEIN 4"/>
    <property type="match status" value="1"/>
</dbReference>
<name>C1C4W8_AQUCT</name>
<dbReference type="PROSITE" id="PS50835">
    <property type="entry name" value="IG_LIKE"/>
    <property type="match status" value="3"/>
</dbReference>
<reference evidence="11" key="1">
    <citation type="submission" date="2009-04" db="EMBL/GenBank/DDBJ databases">
        <title>Rana catesbeiana ESTs and full-length cDNAs.</title>
        <authorList>
            <person name="Helbing C.C."/>
            <person name="Veldhoen N."/>
            <person name="Leong J."/>
            <person name="Koop B.F."/>
        </authorList>
    </citation>
    <scope>NUCLEOTIDE SEQUENCE</scope>
    <source>
        <tissue evidence="11">Mixed tissue</tissue>
    </source>
</reference>
<dbReference type="Gene3D" id="2.60.40.10">
    <property type="entry name" value="Immunoglobulins"/>
    <property type="match status" value="3"/>
</dbReference>
<feature type="domain" description="Ig-like" evidence="10">
    <location>
        <begin position="97"/>
        <end position="187"/>
    </location>
</feature>
<keyword evidence="6" id="KW-1015">Disulfide bond</keyword>
<keyword evidence="7" id="KW-0325">Glycoprotein</keyword>
<dbReference type="SMART" id="SM00409">
    <property type="entry name" value="IG"/>
    <property type="match status" value="3"/>
</dbReference>
<dbReference type="SUPFAM" id="SSF48726">
    <property type="entry name" value="Immunoglobulin"/>
    <property type="match status" value="3"/>
</dbReference>
<feature type="domain" description="Ig-like" evidence="10">
    <location>
        <begin position="1"/>
        <end position="81"/>
    </location>
</feature>
<evidence type="ECO:0000256" key="5">
    <source>
        <dbReference type="ARBA" id="ARBA00023136"/>
    </source>
</evidence>
<evidence type="ECO:0000256" key="9">
    <source>
        <dbReference type="ARBA" id="ARBA00038203"/>
    </source>
</evidence>
<evidence type="ECO:0000256" key="6">
    <source>
        <dbReference type="ARBA" id="ARBA00023157"/>
    </source>
</evidence>
<sequence>MCWGRGSCGLTGCPDKILSTDGDKVSWSESDRYELRGNIMEGDVSLTLNGVFKEDEGTYCCRVEIPGLFNDLKKDVQLEVEDVNLVMGSLGDKLTLPCSYATDYGTRSMCWGRGHCGILSCRNEVLKTDGDAVTWREDDRFQLKENIMKGNVSLTINKVNENDGGVYCCRVRVPGVFNDIKKEVRLAIHNTDHVKVFAGDTAKLPCSYNVSEGTTKMCWGKGSCPRYKCTDTLVWTDGEEVTWTESGRYRLKGNLEHGDVSLSIIGVSKEDEGTYCCRMNIPGLLNDIFKEISLEVEDDGFQSGTKVKV</sequence>
<keyword evidence="2" id="KW-0812">Transmembrane</keyword>
<comment type="subcellular location">
    <subcellularLocation>
        <location evidence="1">Membrane</location>
        <topology evidence="1">Single-pass type I membrane protein</topology>
    </subcellularLocation>
</comment>
<evidence type="ECO:0000259" key="10">
    <source>
        <dbReference type="PROSITE" id="PS50835"/>
    </source>
</evidence>
<dbReference type="Pfam" id="PF07686">
    <property type="entry name" value="V-set"/>
    <property type="match status" value="3"/>
</dbReference>
<evidence type="ECO:0000256" key="7">
    <source>
        <dbReference type="ARBA" id="ARBA00023180"/>
    </source>
</evidence>
<keyword evidence="4" id="KW-1133">Transmembrane helix</keyword>
<evidence type="ECO:0000256" key="3">
    <source>
        <dbReference type="ARBA" id="ARBA00022729"/>
    </source>
</evidence>
<dbReference type="InterPro" id="IPR013106">
    <property type="entry name" value="Ig_V-set"/>
</dbReference>
<keyword evidence="8" id="KW-0393">Immunoglobulin domain</keyword>
<dbReference type="InterPro" id="IPR007110">
    <property type="entry name" value="Ig-like_dom"/>
</dbReference>
<keyword evidence="3" id="KW-0732">Signal</keyword>
<dbReference type="InterPro" id="IPR003599">
    <property type="entry name" value="Ig_sub"/>
</dbReference>
<evidence type="ECO:0000256" key="1">
    <source>
        <dbReference type="ARBA" id="ARBA00004479"/>
    </source>
</evidence>